<reference evidence="2 3" key="1">
    <citation type="journal article" date="2018" name="Nat. Ecol. Evol.">
        <title>Pezizomycetes genomes reveal the molecular basis of ectomycorrhizal truffle lifestyle.</title>
        <authorList>
            <person name="Murat C."/>
            <person name="Payen T."/>
            <person name="Noel B."/>
            <person name="Kuo A."/>
            <person name="Morin E."/>
            <person name="Chen J."/>
            <person name="Kohler A."/>
            <person name="Krizsan K."/>
            <person name="Balestrini R."/>
            <person name="Da Silva C."/>
            <person name="Montanini B."/>
            <person name="Hainaut M."/>
            <person name="Levati E."/>
            <person name="Barry K.W."/>
            <person name="Belfiori B."/>
            <person name="Cichocki N."/>
            <person name="Clum A."/>
            <person name="Dockter R.B."/>
            <person name="Fauchery L."/>
            <person name="Guy J."/>
            <person name="Iotti M."/>
            <person name="Le Tacon F."/>
            <person name="Lindquist E.A."/>
            <person name="Lipzen A."/>
            <person name="Malagnac F."/>
            <person name="Mello A."/>
            <person name="Molinier V."/>
            <person name="Miyauchi S."/>
            <person name="Poulain J."/>
            <person name="Riccioni C."/>
            <person name="Rubini A."/>
            <person name="Sitrit Y."/>
            <person name="Splivallo R."/>
            <person name="Traeger S."/>
            <person name="Wang M."/>
            <person name="Zifcakova L."/>
            <person name="Wipf D."/>
            <person name="Zambonelli A."/>
            <person name="Paolocci F."/>
            <person name="Nowrousian M."/>
            <person name="Ottonello S."/>
            <person name="Baldrian P."/>
            <person name="Spatafora J.W."/>
            <person name="Henrissat B."/>
            <person name="Nagy L.G."/>
            <person name="Aury J.M."/>
            <person name="Wincker P."/>
            <person name="Grigoriev I.V."/>
            <person name="Bonfante P."/>
            <person name="Martin F.M."/>
        </authorList>
    </citation>
    <scope>NUCLEOTIDE SEQUENCE [LARGE SCALE GENOMIC DNA]</scope>
    <source>
        <strain evidence="2 3">RN42</strain>
    </source>
</reference>
<keyword evidence="1" id="KW-0175">Coiled coil</keyword>
<dbReference type="Proteomes" id="UP000275078">
    <property type="component" value="Unassembled WGS sequence"/>
</dbReference>
<gene>
    <name evidence="2" type="ORF">BJ508DRAFT_47700</name>
</gene>
<keyword evidence="3" id="KW-1185">Reference proteome</keyword>
<dbReference type="EMBL" id="ML119661">
    <property type="protein sequence ID" value="RPA84079.1"/>
    <property type="molecule type" value="Genomic_DNA"/>
</dbReference>
<feature type="coiled-coil region" evidence="1">
    <location>
        <begin position="15"/>
        <end position="42"/>
    </location>
</feature>
<accession>A0A3N4IE71</accession>
<evidence type="ECO:0000313" key="3">
    <source>
        <dbReference type="Proteomes" id="UP000275078"/>
    </source>
</evidence>
<evidence type="ECO:0000256" key="1">
    <source>
        <dbReference type="SAM" id="Coils"/>
    </source>
</evidence>
<organism evidence="2 3">
    <name type="scientific">Ascobolus immersus RN42</name>
    <dbReference type="NCBI Taxonomy" id="1160509"/>
    <lineage>
        <taxon>Eukaryota</taxon>
        <taxon>Fungi</taxon>
        <taxon>Dikarya</taxon>
        <taxon>Ascomycota</taxon>
        <taxon>Pezizomycotina</taxon>
        <taxon>Pezizomycetes</taxon>
        <taxon>Pezizales</taxon>
        <taxon>Ascobolaceae</taxon>
        <taxon>Ascobolus</taxon>
    </lineage>
</organism>
<protein>
    <submittedName>
        <fullName evidence="2">Uncharacterized protein</fullName>
    </submittedName>
</protein>
<proteinExistence type="predicted"/>
<name>A0A3N4IE71_ASCIM</name>
<dbReference type="AlphaFoldDB" id="A0A3N4IE71"/>
<sequence length="87" mass="10481">MRAQKRSFYQLSDRNRDLQIDMGRLQRERTELQKHLKDMDHRLERDGPLDLKELSGDSQLLSRMKSELHKAWDEVANLQRKPHEKQA</sequence>
<evidence type="ECO:0000313" key="2">
    <source>
        <dbReference type="EMBL" id="RPA84079.1"/>
    </source>
</evidence>